<protein>
    <submittedName>
        <fullName evidence="2">Uncharacterized protein</fullName>
    </submittedName>
</protein>
<organism evidence="2 3">
    <name type="scientific">Intestinibaculum porci</name>
    <dbReference type="NCBI Taxonomy" id="2487118"/>
    <lineage>
        <taxon>Bacteria</taxon>
        <taxon>Bacillati</taxon>
        <taxon>Bacillota</taxon>
        <taxon>Erysipelotrichia</taxon>
        <taxon>Erysipelotrichales</taxon>
        <taxon>Erysipelotrichaceae</taxon>
        <taxon>Intestinibaculum</taxon>
    </lineage>
</organism>
<evidence type="ECO:0000313" key="2">
    <source>
        <dbReference type="EMBL" id="BBH25537.1"/>
    </source>
</evidence>
<feature type="compositionally biased region" description="Polar residues" evidence="1">
    <location>
        <begin position="152"/>
        <end position="169"/>
    </location>
</feature>
<dbReference type="InParanoid" id="A0A3G9J2Y4"/>
<dbReference type="Gene3D" id="2.60.40.740">
    <property type="match status" value="1"/>
</dbReference>
<dbReference type="OrthoDB" id="1994830at2"/>
<feature type="region of interest" description="Disordered" evidence="1">
    <location>
        <begin position="147"/>
        <end position="187"/>
    </location>
</feature>
<dbReference type="Proteomes" id="UP000268059">
    <property type="component" value="Chromosome"/>
</dbReference>
<dbReference type="AlphaFoldDB" id="A0A3G9J2Y4"/>
<reference evidence="2 3" key="1">
    <citation type="submission" date="2018-11" db="EMBL/GenBank/DDBJ databases">
        <title>Novel Erysipelotrichaceae bacterium isolated from small intestine of a swine.</title>
        <authorList>
            <person name="Kim J.S."/>
            <person name="Choe H."/>
            <person name="Lee Y.R."/>
            <person name="Kim K.M."/>
            <person name="Park D.S."/>
        </authorList>
    </citation>
    <scope>NUCLEOTIDE SEQUENCE [LARGE SCALE GENOMIC DNA]</scope>
    <source>
        <strain evidence="2 3">SG0102</strain>
    </source>
</reference>
<sequence>MNAKTNVKKDTTAFDTKSFSTYALVDNDRDWVTSVNTYKMGADGKYENNPSTTFTDGDNVKFELSYFIPDDTFKEEETPKQITYQMPKGINVSTEQNGTVANKNDPAHPFGTYKISTSGLVTVTFNDDNFDPTAYFTGSIEFEGKLDKSSNENKGSVNFPGASTGSTITIKDKEDKPSENTSDINVKKDGEFSDDKKSINYTVTVSTTKGTADTVDIIDEVGSFQNVDLNYRKNLRLVRKDSNGYEYGVNYNVSYGEKIYENNKPYFEIKGLPKLSAGESYVLTYTMDLTDQKNSNGDVYVDNNAYANSGNVQVSAYKRMHYERMINKYGYLSGADTIQWVVSLNDDHRDLKNNRYVFYDKLPEGLKLKGQIQVYYIDESQNNKLIEVKNLETAYKGNTYITVDFSKVDESLKDKKFAIYYETNAPKVPNGETGITVSNTGQFYGQDGHDYHSTGEAKVGLSLTKSKVGNPQLADENKDKVSFKWKAEADLDGESRKSFTYKDVIGTVYHQNGNDKVDDKDVNHYAIAKELYEQFHKKGVMTVSESKTYNEGEDYTWTLTCYDKDGNTVNNENTTTKVKSFEIKVSAKPGKEFNPIKFKIDEYTTYSDLSTMNNGIEYTFPNKGNITLDNSKSVESTDEQKYTYTYYGKFVKSVSKTGENASYSSKPVNVSADEMKEIDGKKVLFYRLLLTIDKDQSGDFVVEDQLPSGMKYVDKSLLAYFFDNEYSYQKSRWNKK</sequence>
<accession>A0A3G9J2Y4</accession>
<evidence type="ECO:0000256" key="1">
    <source>
        <dbReference type="SAM" id="MobiDB-lite"/>
    </source>
</evidence>
<dbReference type="InterPro" id="IPR008966">
    <property type="entry name" value="Adhesion_dom_sf"/>
</dbReference>
<dbReference type="EMBL" id="AP019309">
    <property type="protein sequence ID" value="BBH25537.1"/>
    <property type="molecule type" value="Genomic_DNA"/>
</dbReference>
<dbReference type="RefSeq" id="WP_125118476.1">
    <property type="nucleotide sequence ID" value="NZ_AP019309.1"/>
</dbReference>
<proteinExistence type="predicted"/>
<gene>
    <name evidence="2" type="ORF">SG0102_04710</name>
</gene>
<dbReference type="SUPFAM" id="SSF49401">
    <property type="entry name" value="Bacterial adhesins"/>
    <property type="match status" value="1"/>
</dbReference>
<name>A0A3G9J2Y4_9FIRM</name>
<evidence type="ECO:0000313" key="3">
    <source>
        <dbReference type="Proteomes" id="UP000268059"/>
    </source>
</evidence>
<dbReference type="KEGG" id="ebm:SG0102_04710"/>
<keyword evidence="3" id="KW-1185">Reference proteome</keyword>